<keyword evidence="2" id="KW-1185">Reference proteome</keyword>
<gene>
    <name evidence="1" type="ORF">T7987_00045</name>
</gene>
<evidence type="ECO:0000313" key="1">
    <source>
        <dbReference type="EMBL" id="WPZ21672.1"/>
    </source>
</evidence>
<evidence type="ECO:0000313" key="2">
    <source>
        <dbReference type="Proteomes" id="UP001326567"/>
    </source>
</evidence>
<protein>
    <recommendedName>
        <fullName evidence="3">Transposase</fullName>
    </recommendedName>
</protein>
<dbReference type="EMBL" id="CP139725">
    <property type="protein sequence ID" value="WPZ21672.1"/>
    <property type="molecule type" value="Genomic_DNA"/>
</dbReference>
<name>A0ABZ0V1B4_9RHOB</name>
<reference evidence="1 2" key="1">
    <citation type="submission" date="2023-11" db="EMBL/GenBank/DDBJ databases">
        <title>From the Deep-Sea to the Surface: Bacterial Genomes Isolated from the Moytirra Hydrothermal Vent Plume.</title>
        <authorList>
            <person name="Major S.R."/>
        </authorList>
    </citation>
    <scope>NUCLEOTIDE SEQUENCE [LARGE SCALE GENOMIC DNA]</scope>
    <source>
        <strain evidence="1 2">OXR-9</strain>
    </source>
</reference>
<sequence>MTYDLKAIMSAAWEIVRKANVALYGFRTIMRRALKAAWANAKHERAMRARQEKQKQASPAELRIQSEIAILESKAHWEQPDYARIGVLRAALRAALSQSCDHPTHRG</sequence>
<dbReference type="Proteomes" id="UP001326567">
    <property type="component" value="Chromosome"/>
</dbReference>
<organism evidence="1 2">
    <name type="scientific">Sulfitobacter faviae</name>
    <dbReference type="NCBI Taxonomy" id="1775881"/>
    <lineage>
        <taxon>Bacteria</taxon>
        <taxon>Pseudomonadati</taxon>
        <taxon>Pseudomonadota</taxon>
        <taxon>Alphaproteobacteria</taxon>
        <taxon>Rhodobacterales</taxon>
        <taxon>Roseobacteraceae</taxon>
        <taxon>Sulfitobacter</taxon>
    </lineage>
</organism>
<proteinExistence type="predicted"/>
<evidence type="ECO:0008006" key="3">
    <source>
        <dbReference type="Google" id="ProtNLM"/>
    </source>
</evidence>
<accession>A0ABZ0V1B4</accession>
<dbReference type="RefSeq" id="WP_322328575.1">
    <property type="nucleotide sequence ID" value="NZ_CP139725.1"/>
</dbReference>